<reference evidence="1" key="1">
    <citation type="submission" date="2022-09" db="EMBL/GenBank/DDBJ databases">
        <title>Rhodovastum sp. nov. RN2-1 isolated from soil in Seongnam, South Korea.</title>
        <authorList>
            <person name="Le N.T."/>
        </authorList>
    </citation>
    <scope>NUCLEOTIDE SEQUENCE</scope>
    <source>
        <strain evidence="1">RN2-1</strain>
    </source>
</reference>
<dbReference type="InterPro" id="IPR047114">
    <property type="entry name" value="YciF"/>
</dbReference>
<evidence type="ECO:0000313" key="2">
    <source>
        <dbReference type="Proteomes" id="UP001165679"/>
    </source>
</evidence>
<dbReference type="InterPro" id="IPR010287">
    <property type="entry name" value="DUF892_YciF-like"/>
</dbReference>
<keyword evidence="2" id="KW-1185">Reference proteome</keyword>
<accession>A0AA42CEZ3</accession>
<comment type="caution">
    <text evidence="1">The sequence shown here is derived from an EMBL/GenBank/DDBJ whole genome shotgun (WGS) entry which is preliminary data.</text>
</comment>
<dbReference type="PANTHER" id="PTHR30565:SF9">
    <property type="entry name" value="PROTEIN YCIF"/>
    <property type="match status" value="1"/>
</dbReference>
<proteinExistence type="predicted"/>
<organism evidence="1 2">
    <name type="scientific">Limobrevibacterium gyesilva</name>
    <dbReference type="NCBI Taxonomy" id="2991712"/>
    <lineage>
        <taxon>Bacteria</taxon>
        <taxon>Pseudomonadati</taxon>
        <taxon>Pseudomonadota</taxon>
        <taxon>Alphaproteobacteria</taxon>
        <taxon>Acetobacterales</taxon>
        <taxon>Acetobacteraceae</taxon>
        <taxon>Limobrevibacterium</taxon>
    </lineage>
</organism>
<dbReference type="InterPro" id="IPR012347">
    <property type="entry name" value="Ferritin-like"/>
</dbReference>
<dbReference type="InterPro" id="IPR009078">
    <property type="entry name" value="Ferritin-like_SF"/>
</dbReference>
<sequence>MTLDDLFLTTLKDIYFAERQLLKALPKMAKAAQSDQLKQAFTNHRDETEVQVERLQQVFEAVGKRAQGVTCEAIKGLIEECDELLDDATEPSPVRDAGLIACGQAVEHYEMARYGALVAWAKAAGKKDVAALLQATLDEEKKADTLLSQMATQGINMKAAKAA</sequence>
<dbReference type="SUPFAM" id="SSF47240">
    <property type="entry name" value="Ferritin-like"/>
    <property type="match status" value="1"/>
</dbReference>
<dbReference type="AlphaFoldDB" id="A0AA42CEZ3"/>
<gene>
    <name evidence="1" type="ORF">OL599_18935</name>
</gene>
<dbReference type="PANTHER" id="PTHR30565">
    <property type="entry name" value="PROTEIN YCIF"/>
    <property type="match status" value="1"/>
</dbReference>
<dbReference type="CDD" id="cd07909">
    <property type="entry name" value="YciF"/>
    <property type="match status" value="1"/>
</dbReference>
<name>A0AA42CEZ3_9PROT</name>
<dbReference type="RefSeq" id="WP_264715459.1">
    <property type="nucleotide sequence ID" value="NZ_JAPDNT010000022.1"/>
</dbReference>
<dbReference type="Gene3D" id="1.20.1260.10">
    <property type="match status" value="1"/>
</dbReference>
<reference evidence="1" key="2">
    <citation type="submission" date="2022-10" db="EMBL/GenBank/DDBJ databases">
        <authorList>
            <person name="Trinh H.N."/>
        </authorList>
    </citation>
    <scope>NUCLEOTIDE SEQUENCE</scope>
    <source>
        <strain evidence="1">RN2-1</strain>
    </source>
</reference>
<dbReference type="Proteomes" id="UP001165679">
    <property type="component" value="Unassembled WGS sequence"/>
</dbReference>
<dbReference type="Pfam" id="PF05974">
    <property type="entry name" value="DUF892"/>
    <property type="match status" value="1"/>
</dbReference>
<dbReference type="EMBL" id="JAPDNT010000022">
    <property type="protein sequence ID" value="MCW3476643.1"/>
    <property type="molecule type" value="Genomic_DNA"/>
</dbReference>
<protein>
    <submittedName>
        <fullName evidence="1">Ferritin-like domain-containing protein</fullName>
    </submittedName>
</protein>
<evidence type="ECO:0000313" key="1">
    <source>
        <dbReference type="EMBL" id="MCW3476643.1"/>
    </source>
</evidence>